<comment type="similarity">
    <text evidence="1">Belongs to the thioesterase family.</text>
</comment>
<dbReference type="EMBL" id="JBBDHD010000072">
    <property type="protein sequence ID" value="MFH7598156.1"/>
    <property type="molecule type" value="Genomic_DNA"/>
</dbReference>
<dbReference type="PANTHER" id="PTHR11487">
    <property type="entry name" value="THIOESTERASE"/>
    <property type="match status" value="1"/>
</dbReference>
<evidence type="ECO:0000259" key="2">
    <source>
        <dbReference type="Pfam" id="PF00975"/>
    </source>
</evidence>
<comment type="caution">
    <text evidence="3">The sequence shown here is derived from an EMBL/GenBank/DDBJ whole genome shotgun (WGS) entry which is preliminary data.</text>
</comment>
<dbReference type="Proteomes" id="UP001610631">
    <property type="component" value="Unassembled WGS sequence"/>
</dbReference>
<reference evidence="3 4" key="1">
    <citation type="submission" date="2024-03" db="EMBL/GenBank/DDBJ databases">
        <title>Whole genome sequencing of Streptomyces racemochromogenes, to identify antimicrobial biosynthetic gene clusters.</title>
        <authorList>
            <person name="Suryawanshi P."/>
            <person name="Krishnaraj P.U."/>
            <person name="Arun Y.P."/>
            <person name="Suryawanshi M.P."/>
            <person name="Rakshit O."/>
        </authorList>
    </citation>
    <scope>NUCLEOTIDE SEQUENCE [LARGE SCALE GENOMIC DNA]</scope>
    <source>
        <strain evidence="3 4">AUDT626</strain>
    </source>
</reference>
<evidence type="ECO:0000313" key="4">
    <source>
        <dbReference type="Proteomes" id="UP001610631"/>
    </source>
</evidence>
<dbReference type="Gene3D" id="3.40.50.1820">
    <property type="entry name" value="alpha/beta hydrolase"/>
    <property type="match status" value="1"/>
</dbReference>
<dbReference type="Pfam" id="PF00975">
    <property type="entry name" value="Thioesterase"/>
    <property type="match status" value="1"/>
</dbReference>
<accession>A0ABW7PJH2</accession>
<sequence length="269" mass="28368">MTTMTTPLTTGTPAATWLRALHAPARPRVRLVCFPHAGGAASFFRAWPGRLSPDTEVLAVRYPGREDRIADAPVTSMAALADPVAAALGELPEVPTAFFGHSMGASVAYEVALRLGGSARGPRLLMVSGRAAPHRLPVFRFDDDEALVADVRRRGGPMAPALDHPDLLDLVLPALRADYRLLEAYAGEARLRRLGVPVAAFYGTQDSDVPVDSVLSWADTSPGAFSAVPFPGDHFYLVPHADALLEEVGARLTALAGALASPLPGRPGA</sequence>
<protein>
    <submittedName>
        <fullName evidence="3">Thioesterase domain-containing protein</fullName>
    </submittedName>
</protein>
<dbReference type="InterPro" id="IPR029058">
    <property type="entry name" value="AB_hydrolase_fold"/>
</dbReference>
<dbReference type="RefSeq" id="WP_395511870.1">
    <property type="nucleotide sequence ID" value="NZ_JBBDHD010000072.1"/>
</dbReference>
<keyword evidence="4" id="KW-1185">Reference proteome</keyword>
<dbReference type="PANTHER" id="PTHR11487:SF0">
    <property type="entry name" value="S-ACYL FATTY ACID SYNTHASE THIOESTERASE, MEDIUM CHAIN"/>
    <property type="match status" value="1"/>
</dbReference>
<evidence type="ECO:0000313" key="3">
    <source>
        <dbReference type="EMBL" id="MFH7598156.1"/>
    </source>
</evidence>
<gene>
    <name evidence="3" type="ORF">WDV06_24100</name>
</gene>
<dbReference type="InterPro" id="IPR001031">
    <property type="entry name" value="Thioesterase"/>
</dbReference>
<organism evidence="3 4">
    <name type="scientific">Streptomyces racemochromogenes</name>
    <dbReference type="NCBI Taxonomy" id="67353"/>
    <lineage>
        <taxon>Bacteria</taxon>
        <taxon>Bacillati</taxon>
        <taxon>Actinomycetota</taxon>
        <taxon>Actinomycetes</taxon>
        <taxon>Kitasatosporales</taxon>
        <taxon>Streptomycetaceae</taxon>
        <taxon>Streptomyces</taxon>
    </lineage>
</organism>
<dbReference type="InterPro" id="IPR012223">
    <property type="entry name" value="TEII"/>
</dbReference>
<dbReference type="SUPFAM" id="SSF53474">
    <property type="entry name" value="alpha/beta-Hydrolases"/>
    <property type="match status" value="1"/>
</dbReference>
<name>A0ABW7PJH2_9ACTN</name>
<proteinExistence type="inferred from homology"/>
<evidence type="ECO:0000256" key="1">
    <source>
        <dbReference type="ARBA" id="ARBA00007169"/>
    </source>
</evidence>
<feature type="domain" description="Thioesterase" evidence="2">
    <location>
        <begin position="30"/>
        <end position="250"/>
    </location>
</feature>